<dbReference type="GO" id="GO:0055037">
    <property type="term" value="C:recycling endosome"/>
    <property type="evidence" value="ECO:0007669"/>
    <property type="project" value="TreeGrafter"/>
</dbReference>
<reference evidence="3" key="2">
    <citation type="submission" date="2025-08" db="UniProtKB">
        <authorList>
            <consortium name="Ensembl"/>
        </authorList>
    </citation>
    <scope>IDENTIFICATION</scope>
</reference>
<proteinExistence type="predicted"/>
<organism evidence="3 4">
    <name type="scientific">Ciona savignyi</name>
    <name type="common">Pacific transparent sea squirt</name>
    <dbReference type="NCBI Taxonomy" id="51511"/>
    <lineage>
        <taxon>Eukaryota</taxon>
        <taxon>Metazoa</taxon>
        <taxon>Chordata</taxon>
        <taxon>Tunicata</taxon>
        <taxon>Ascidiacea</taxon>
        <taxon>Phlebobranchia</taxon>
        <taxon>Cionidae</taxon>
        <taxon>Ciona</taxon>
    </lineage>
</organism>
<reference evidence="3" key="3">
    <citation type="submission" date="2025-09" db="UniProtKB">
        <authorList>
            <consortium name="Ensembl"/>
        </authorList>
    </citation>
    <scope>IDENTIFICATION</scope>
</reference>
<dbReference type="InParanoid" id="H2YHK8"/>
<name>H2YHK8_CIOSA</name>
<dbReference type="PRINTS" id="PR00422">
    <property type="entry name" value="TRANSFERRIN"/>
</dbReference>
<dbReference type="InterPro" id="IPR001156">
    <property type="entry name" value="Transferrin-like_dom"/>
</dbReference>
<dbReference type="eggNOG" id="ENOG502QSZB">
    <property type="taxonomic scope" value="Eukaryota"/>
</dbReference>
<dbReference type="CDD" id="cd13529">
    <property type="entry name" value="PBP2_transferrin"/>
    <property type="match status" value="1"/>
</dbReference>
<feature type="domain" description="Transferrin-like" evidence="2">
    <location>
        <begin position="23"/>
        <end position="329"/>
    </location>
</feature>
<evidence type="ECO:0000313" key="3">
    <source>
        <dbReference type="Ensembl" id="ENSCSAVP00000004807.1"/>
    </source>
</evidence>
<feature type="chain" id="PRO_5003578349" description="Transferrin-like domain-containing protein" evidence="1">
    <location>
        <begin position="22"/>
        <end position="336"/>
    </location>
</feature>
<dbReference type="AlphaFoldDB" id="H2YHK8"/>
<evidence type="ECO:0000259" key="2">
    <source>
        <dbReference type="PROSITE" id="PS51408"/>
    </source>
</evidence>
<dbReference type="PANTHER" id="PTHR11485:SF29">
    <property type="entry name" value="TRANSFERRIN 2"/>
    <property type="match status" value="1"/>
</dbReference>
<dbReference type="PROSITE" id="PS51408">
    <property type="entry name" value="TRANSFERRIN_LIKE_4"/>
    <property type="match status" value="1"/>
</dbReference>
<keyword evidence="1" id="KW-0732">Signal</keyword>
<feature type="signal peptide" evidence="1">
    <location>
        <begin position="1"/>
        <end position="21"/>
    </location>
</feature>
<dbReference type="STRING" id="51511.ENSCSAVP00000004807"/>
<dbReference type="GO" id="GO:0005769">
    <property type="term" value="C:early endosome"/>
    <property type="evidence" value="ECO:0007669"/>
    <property type="project" value="TreeGrafter"/>
</dbReference>
<evidence type="ECO:0000256" key="1">
    <source>
        <dbReference type="SAM" id="SignalP"/>
    </source>
</evidence>
<protein>
    <recommendedName>
        <fullName evidence="2">Transferrin-like domain-containing protein</fullName>
    </recommendedName>
</protein>
<dbReference type="SUPFAM" id="SSF53850">
    <property type="entry name" value="Periplasmic binding protein-like II"/>
    <property type="match status" value="1"/>
</dbReference>
<keyword evidence="4" id="KW-1185">Reference proteome</keyword>
<dbReference type="Proteomes" id="UP000007875">
    <property type="component" value="Unassembled WGS sequence"/>
</dbReference>
<dbReference type="PANTHER" id="PTHR11485">
    <property type="entry name" value="TRANSFERRIN"/>
    <property type="match status" value="1"/>
</dbReference>
<accession>H2YHK8</accession>
<dbReference type="GO" id="GO:0006826">
    <property type="term" value="P:iron ion transport"/>
    <property type="evidence" value="ECO:0007669"/>
    <property type="project" value="TreeGrafter"/>
</dbReference>
<dbReference type="Gene3D" id="3.40.190.10">
    <property type="entry name" value="Periplasmic binding protein-like II"/>
    <property type="match status" value="2"/>
</dbReference>
<dbReference type="Pfam" id="PF00405">
    <property type="entry name" value="Transferrin"/>
    <property type="match status" value="1"/>
</dbReference>
<dbReference type="GeneTree" id="ENSGT00940000167862"/>
<dbReference type="GO" id="GO:0005615">
    <property type="term" value="C:extracellular space"/>
    <property type="evidence" value="ECO:0007669"/>
    <property type="project" value="TreeGrafter"/>
</dbReference>
<evidence type="ECO:0000313" key="4">
    <source>
        <dbReference type="Proteomes" id="UP000007875"/>
    </source>
</evidence>
<dbReference type="HOGENOM" id="CLU_011309_0_0_1"/>
<sequence>MLSHVVYVVALWVVFANSAVGKPRWCCKSHLEYIKCRYLAANVNFNFDCVRAADTDHCMIKIQNNEADLIDLDGGDVFKYRDQITVVAAEDSGSGNARYYAIAVVKANSDPSISLGNLAGRATCHTGVGKTSGWNMPIGWLMRHSYNPSNFRASCAPGAYDPTYQSLLPDKNYAKWCRLCVGDGRGNHVCERDSDETYYSYHGSLNCMKVGGGDVAFMKETTILPAEQDDFMLLCPNLTRAHPSQWSSCNLGRVPSHAVVMKAGTPTGVISHMITSLNNLMRDVTPILARRYGKNLLWSSSTQQFLPAPADPVEYVGHDYFCNMFSLTYRSVHPTC</sequence>
<dbReference type="SMART" id="SM00094">
    <property type="entry name" value="TR_FER"/>
    <property type="match status" value="1"/>
</dbReference>
<dbReference type="Ensembl" id="ENSCSAVT00000004875.1">
    <property type="protein sequence ID" value="ENSCSAVP00000004807.1"/>
    <property type="gene ID" value="ENSCSAVG00000002867.1"/>
</dbReference>
<dbReference type="GO" id="GO:0005886">
    <property type="term" value="C:plasma membrane"/>
    <property type="evidence" value="ECO:0007669"/>
    <property type="project" value="TreeGrafter"/>
</dbReference>
<dbReference type="OMA" id="HINCHLA"/>
<reference evidence="4" key="1">
    <citation type="submission" date="2003-08" db="EMBL/GenBank/DDBJ databases">
        <authorList>
            <person name="Birren B."/>
            <person name="Nusbaum C."/>
            <person name="Abebe A."/>
            <person name="Abouelleil A."/>
            <person name="Adekoya E."/>
            <person name="Ait-zahra M."/>
            <person name="Allen N."/>
            <person name="Allen T."/>
            <person name="An P."/>
            <person name="Anderson M."/>
            <person name="Anderson S."/>
            <person name="Arachchi H."/>
            <person name="Armbruster J."/>
            <person name="Bachantsang P."/>
            <person name="Baldwin J."/>
            <person name="Barry A."/>
            <person name="Bayul T."/>
            <person name="Blitshsteyn B."/>
            <person name="Bloom T."/>
            <person name="Blye J."/>
            <person name="Boguslavskiy L."/>
            <person name="Borowsky M."/>
            <person name="Boukhgalter B."/>
            <person name="Brunache A."/>
            <person name="Butler J."/>
            <person name="Calixte N."/>
            <person name="Calvo S."/>
            <person name="Camarata J."/>
            <person name="Campo K."/>
            <person name="Chang J."/>
            <person name="Cheshatsang Y."/>
            <person name="Citroen M."/>
            <person name="Collymore A."/>
            <person name="Considine T."/>
            <person name="Cook A."/>
            <person name="Cooke P."/>
            <person name="Corum B."/>
            <person name="Cuomo C."/>
            <person name="David R."/>
            <person name="Dawoe T."/>
            <person name="Degray S."/>
            <person name="Dodge S."/>
            <person name="Dooley K."/>
            <person name="Dorje P."/>
            <person name="Dorjee K."/>
            <person name="Dorris L."/>
            <person name="Duffey N."/>
            <person name="Dupes A."/>
            <person name="Elkins T."/>
            <person name="Engels R."/>
            <person name="Erickson J."/>
            <person name="Farina A."/>
            <person name="Faro S."/>
            <person name="Ferreira P."/>
            <person name="Fischer H."/>
            <person name="Fitzgerald M."/>
            <person name="Foley K."/>
            <person name="Gage D."/>
            <person name="Galagan J."/>
            <person name="Gearin G."/>
            <person name="Gnerre S."/>
            <person name="Gnirke A."/>
            <person name="Goyette A."/>
            <person name="Graham J."/>
            <person name="Grandbois E."/>
            <person name="Gyaltsen K."/>
            <person name="Hafez N."/>
            <person name="Hagopian D."/>
            <person name="Hagos B."/>
            <person name="Hall J."/>
            <person name="Hatcher B."/>
            <person name="Heller A."/>
            <person name="Higgins H."/>
            <person name="Honan T."/>
            <person name="Horn A."/>
            <person name="Houde N."/>
            <person name="Hughes L."/>
            <person name="Hulme W."/>
            <person name="Husby E."/>
            <person name="Iliev I."/>
            <person name="Jaffe D."/>
            <person name="Jones C."/>
            <person name="Kamal M."/>
            <person name="Kamat A."/>
            <person name="Kamvysselis M."/>
            <person name="Karlsson E."/>
            <person name="Kells C."/>
            <person name="Kieu A."/>
            <person name="Kisner P."/>
            <person name="Kodira C."/>
            <person name="Kulbokas E."/>
            <person name="Labutti K."/>
            <person name="Lama D."/>
            <person name="Landers T."/>
            <person name="Leger J."/>
            <person name="Levine S."/>
            <person name="Lewis D."/>
            <person name="Lewis T."/>
            <person name="Lindblad-toh K."/>
            <person name="Liu X."/>
            <person name="Lokyitsang T."/>
            <person name="Lokyitsang Y."/>
            <person name="Lucien O."/>
            <person name="Lui A."/>
            <person name="Ma L.J."/>
            <person name="Mabbitt R."/>
            <person name="Macdonald J."/>
            <person name="Maclean C."/>
            <person name="Major J."/>
            <person name="Manning J."/>
            <person name="Marabella R."/>
            <person name="Maru K."/>
            <person name="Matthews C."/>
            <person name="Mauceli E."/>
            <person name="Mccarthy M."/>
            <person name="Mcdonough S."/>
            <person name="Mcghee T."/>
            <person name="Meldrim J."/>
            <person name="Meneus L."/>
            <person name="Mesirov J."/>
            <person name="Mihalev A."/>
            <person name="Mihova T."/>
            <person name="Mikkelsen T."/>
            <person name="Mlenga V."/>
            <person name="Moru K."/>
            <person name="Mozes J."/>
            <person name="Mulrain L."/>
            <person name="Munson G."/>
            <person name="Naylor J."/>
            <person name="Newes C."/>
            <person name="Nguyen C."/>
            <person name="Nguyen N."/>
            <person name="Nguyen T."/>
            <person name="Nicol R."/>
            <person name="Nielsen C."/>
            <person name="Nizzari M."/>
            <person name="Norbu C."/>
            <person name="Norbu N."/>
            <person name="O'donnell P."/>
            <person name="Okoawo O."/>
            <person name="O'leary S."/>
            <person name="Omotosho B."/>
            <person name="O'neill K."/>
            <person name="Osman S."/>
            <person name="Parker S."/>
            <person name="Perrin D."/>
            <person name="Phunkhang P."/>
            <person name="Piqani B."/>
            <person name="Purcell S."/>
            <person name="Rachupka T."/>
            <person name="Ramasamy U."/>
            <person name="Rameau R."/>
            <person name="Ray V."/>
            <person name="Raymond C."/>
            <person name="Retta R."/>
            <person name="Richardson S."/>
            <person name="Rise C."/>
            <person name="Rodriguez J."/>
            <person name="Rogers J."/>
            <person name="Rogov P."/>
            <person name="Rutman M."/>
            <person name="Schupbach R."/>
            <person name="Seaman C."/>
            <person name="Settipalli S."/>
            <person name="Sharpe T."/>
            <person name="Sheridan J."/>
            <person name="Sherpa N."/>
            <person name="Shi J."/>
            <person name="Smirnov S."/>
            <person name="Smith C."/>
            <person name="Sougnez C."/>
            <person name="Spencer B."/>
            <person name="Stalker J."/>
            <person name="Stange-thomann N."/>
            <person name="Stavropoulos S."/>
            <person name="Stetson K."/>
            <person name="Stone C."/>
            <person name="Stone S."/>
            <person name="Stubbs M."/>
            <person name="Talamas J."/>
            <person name="Tchuinga P."/>
            <person name="Tenzing P."/>
            <person name="Tesfaye S."/>
            <person name="Theodore J."/>
            <person name="Thoulutsang Y."/>
            <person name="Topham K."/>
            <person name="Towey S."/>
            <person name="Tsamla T."/>
            <person name="Tsomo N."/>
            <person name="Vallee D."/>
            <person name="Vassiliev H."/>
            <person name="Venkataraman V."/>
            <person name="Vinson J."/>
            <person name="Vo A."/>
            <person name="Wade C."/>
            <person name="Wang S."/>
            <person name="Wangchuk T."/>
            <person name="Wangdi T."/>
            <person name="Whittaker C."/>
            <person name="Wilkinson J."/>
            <person name="Wu Y."/>
            <person name="Wyman D."/>
            <person name="Yadav S."/>
            <person name="Yang S."/>
            <person name="Yang X."/>
            <person name="Yeager S."/>
            <person name="Yee E."/>
            <person name="Young G."/>
            <person name="Zainoun J."/>
            <person name="Zembeck L."/>
            <person name="Zimmer A."/>
            <person name="Zody M."/>
            <person name="Lander E."/>
        </authorList>
    </citation>
    <scope>NUCLEOTIDE SEQUENCE [LARGE SCALE GENOMIC DNA]</scope>
</reference>